<keyword evidence="1" id="KW-0812">Transmembrane</keyword>
<reference evidence="3 4" key="2">
    <citation type="submission" date="2018-11" db="EMBL/GenBank/DDBJ databases">
        <authorList>
            <consortium name="Pathogen Informatics"/>
        </authorList>
    </citation>
    <scope>NUCLEOTIDE SEQUENCE [LARGE SCALE GENOMIC DNA]</scope>
</reference>
<organism evidence="5">
    <name type="scientific">Anisakis simplex</name>
    <name type="common">Herring worm</name>
    <dbReference type="NCBI Taxonomy" id="6269"/>
    <lineage>
        <taxon>Eukaryota</taxon>
        <taxon>Metazoa</taxon>
        <taxon>Ecdysozoa</taxon>
        <taxon>Nematoda</taxon>
        <taxon>Chromadorea</taxon>
        <taxon>Rhabditida</taxon>
        <taxon>Spirurina</taxon>
        <taxon>Ascaridomorpha</taxon>
        <taxon>Ascaridoidea</taxon>
        <taxon>Anisakidae</taxon>
        <taxon>Anisakis</taxon>
        <taxon>Anisakis simplex complex</taxon>
    </lineage>
</organism>
<name>A0A0M3KDC6_ANISI</name>
<dbReference type="WBParaSite" id="ASIM_0001897901-mRNA-1">
    <property type="protein sequence ID" value="ASIM_0001897901-mRNA-1"/>
    <property type="gene ID" value="ASIM_0001897901"/>
</dbReference>
<evidence type="ECO:0000256" key="1">
    <source>
        <dbReference type="SAM" id="Phobius"/>
    </source>
</evidence>
<keyword evidence="1" id="KW-0472">Membrane</keyword>
<feature type="transmembrane region" description="Helical" evidence="1">
    <location>
        <begin position="203"/>
        <end position="222"/>
    </location>
</feature>
<evidence type="ECO:0000313" key="4">
    <source>
        <dbReference type="Proteomes" id="UP000267096"/>
    </source>
</evidence>
<dbReference type="EMBL" id="UYRR01035417">
    <property type="protein sequence ID" value="VDK64542.1"/>
    <property type="molecule type" value="Genomic_DNA"/>
</dbReference>
<keyword evidence="2" id="KW-0732">Signal</keyword>
<dbReference type="AlphaFoldDB" id="A0A0M3KDC6"/>
<evidence type="ECO:0000256" key="2">
    <source>
        <dbReference type="SAM" id="SignalP"/>
    </source>
</evidence>
<evidence type="ECO:0000313" key="5">
    <source>
        <dbReference type="WBParaSite" id="ASIM_0001897901-mRNA-1"/>
    </source>
</evidence>
<feature type="chain" id="PRO_5043121496" evidence="2">
    <location>
        <begin position="20"/>
        <end position="227"/>
    </location>
</feature>
<proteinExistence type="predicted"/>
<evidence type="ECO:0000313" key="3">
    <source>
        <dbReference type="EMBL" id="VDK64542.1"/>
    </source>
</evidence>
<dbReference type="Proteomes" id="UP000267096">
    <property type="component" value="Unassembled WGS sequence"/>
</dbReference>
<gene>
    <name evidence="3" type="ORF">ASIM_LOCUS18374</name>
</gene>
<sequence>MWIHRIFGLFLLCTIGCAAENVDIDLSVDHSDWKDPTDPFASYQKEHQNVELLAACEQKLQLCLRNNKDETSLMALGQHSQQKSDPAMKLLIRNLISRLNFDIDTVPHLYSFVNYVDRVAQIQFTSEDLATIRRYLKSSSESISLREQVKIILENFIVQLDPYKEPTIGMRFVLLVMPYLPLLNFVILIPALLIILKNRCSTNSFLFICFTTAFMVSLFFVYNRKYQ</sequence>
<dbReference type="OrthoDB" id="5837276at2759"/>
<keyword evidence="4" id="KW-1185">Reference proteome</keyword>
<accession>A0A0M3KDC6</accession>
<feature type="signal peptide" evidence="2">
    <location>
        <begin position="1"/>
        <end position="19"/>
    </location>
</feature>
<feature type="transmembrane region" description="Helical" evidence="1">
    <location>
        <begin position="172"/>
        <end position="196"/>
    </location>
</feature>
<reference evidence="5" key="1">
    <citation type="submission" date="2017-02" db="UniProtKB">
        <authorList>
            <consortium name="WormBaseParasite"/>
        </authorList>
    </citation>
    <scope>IDENTIFICATION</scope>
</reference>
<protein>
    <submittedName>
        <fullName evidence="5">Chloride channel CLIC-like protein 1</fullName>
    </submittedName>
</protein>
<keyword evidence="1" id="KW-1133">Transmembrane helix</keyword>